<dbReference type="Pfam" id="PF00850">
    <property type="entry name" value="Hist_deacetyl"/>
    <property type="match status" value="1"/>
</dbReference>
<dbReference type="CDD" id="cd09996">
    <property type="entry name" value="HDAC_classII_1"/>
    <property type="match status" value="1"/>
</dbReference>
<dbReference type="InterPro" id="IPR000286">
    <property type="entry name" value="HDACs"/>
</dbReference>
<accession>A0A3P3VZR2</accession>
<sequence>MTASRRTGYMWHERFGWHDTGHTAAIWPPNPMVQPIQAFENAETKTRMASLIEVSGLGDELTRIRPRVATDAELERVHDRDYLDRLERESGHIGGEGGDGETIFGAGSYDIARIAAGGLIECVDAVLDGTVDNAYALVRPPGHHAEPDRGRGYCLLANVPIAIEHARAERGITRVAIVDYDVHHGNGAQRIYWDDPAVLHISLHQDRLFPVESGDREENGGGAGEGANINIPLPSGSGHGAYFDAFDRVVAPALRKFQPELIMVSSGFDPSMLDPLGCMSVTSEGFRGFAKKLLALADELTEGRIVFSHEGGYSAVYVPFCGLAVIEEMSGHRTAVDDAFEEGWRENPAHILRDEQRDAVDLAAALVERVPTP</sequence>
<evidence type="ECO:0000313" key="3">
    <source>
        <dbReference type="EMBL" id="RRJ86163.1"/>
    </source>
</evidence>
<dbReference type="SUPFAM" id="SSF52768">
    <property type="entry name" value="Arginase/deacetylase"/>
    <property type="match status" value="1"/>
</dbReference>
<protein>
    <submittedName>
        <fullName evidence="3">Class II histone deacetylase</fullName>
    </submittedName>
</protein>
<gene>
    <name evidence="3" type="ORF">EG850_09640</name>
</gene>
<dbReference type="Proteomes" id="UP000274391">
    <property type="component" value="Unassembled WGS sequence"/>
</dbReference>
<proteinExistence type="inferred from homology"/>
<comment type="similarity">
    <text evidence="1">Belongs to the histone deacetylase family.</text>
</comment>
<dbReference type="InterPro" id="IPR023801">
    <property type="entry name" value="His_deacetylse_dom"/>
</dbReference>
<dbReference type="GO" id="GO:0040029">
    <property type="term" value="P:epigenetic regulation of gene expression"/>
    <property type="evidence" value="ECO:0007669"/>
    <property type="project" value="TreeGrafter"/>
</dbReference>
<name>A0A3P3VZR2_9MICO</name>
<organism evidence="3 4">
    <name type="scientific">Gulosibacter macacae</name>
    <dbReference type="NCBI Taxonomy" id="2488791"/>
    <lineage>
        <taxon>Bacteria</taxon>
        <taxon>Bacillati</taxon>
        <taxon>Actinomycetota</taxon>
        <taxon>Actinomycetes</taxon>
        <taxon>Micrococcales</taxon>
        <taxon>Microbacteriaceae</taxon>
        <taxon>Gulosibacter</taxon>
    </lineage>
</organism>
<dbReference type="RefSeq" id="WP_124972929.1">
    <property type="nucleotide sequence ID" value="NZ_RQVS01000011.1"/>
</dbReference>
<dbReference type="InterPro" id="IPR023696">
    <property type="entry name" value="Ureohydrolase_dom_sf"/>
</dbReference>
<dbReference type="PANTHER" id="PTHR10625">
    <property type="entry name" value="HISTONE DEACETYLASE HDAC1-RELATED"/>
    <property type="match status" value="1"/>
</dbReference>
<dbReference type="InterPro" id="IPR037138">
    <property type="entry name" value="His_deacetylse_dom_sf"/>
</dbReference>
<dbReference type="OrthoDB" id="9808367at2"/>
<reference evidence="3 4" key="1">
    <citation type="submission" date="2018-11" db="EMBL/GenBank/DDBJ databases">
        <title>YIM 102482-1 draft genome.</title>
        <authorList>
            <person name="Li G."/>
            <person name="Jiang Y."/>
        </authorList>
    </citation>
    <scope>NUCLEOTIDE SEQUENCE [LARGE SCALE GENOMIC DNA]</scope>
    <source>
        <strain evidence="3 4">YIM 102482-1</strain>
    </source>
</reference>
<feature type="domain" description="Histone deacetylase" evidence="2">
    <location>
        <begin position="43"/>
        <end position="321"/>
    </location>
</feature>
<dbReference type="GO" id="GO:0004407">
    <property type="term" value="F:histone deacetylase activity"/>
    <property type="evidence" value="ECO:0007669"/>
    <property type="project" value="TreeGrafter"/>
</dbReference>
<evidence type="ECO:0000256" key="1">
    <source>
        <dbReference type="ARBA" id="ARBA00005947"/>
    </source>
</evidence>
<dbReference type="Gene3D" id="3.40.800.20">
    <property type="entry name" value="Histone deacetylase domain"/>
    <property type="match status" value="1"/>
</dbReference>
<dbReference type="PRINTS" id="PR01270">
    <property type="entry name" value="HDASUPER"/>
</dbReference>
<dbReference type="GO" id="GO:0005737">
    <property type="term" value="C:cytoplasm"/>
    <property type="evidence" value="ECO:0007669"/>
    <property type="project" value="TreeGrafter"/>
</dbReference>
<dbReference type="AlphaFoldDB" id="A0A3P3VZR2"/>
<keyword evidence="4" id="KW-1185">Reference proteome</keyword>
<evidence type="ECO:0000313" key="4">
    <source>
        <dbReference type="Proteomes" id="UP000274391"/>
    </source>
</evidence>
<dbReference type="EMBL" id="RQVS01000011">
    <property type="protein sequence ID" value="RRJ86163.1"/>
    <property type="molecule type" value="Genomic_DNA"/>
</dbReference>
<comment type="caution">
    <text evidence="3">The sequence shown here is derived from an EMBL/GenBank/DDBJ whole genome shotgun (WGS) entry which is preliminary data.</text>
</comment>
<evidence type="ECO:0000259" key="2">
    <source>
        <dbReference type="Pfam" id="PF00850"/>
    </source>
</evidence>
<dbReference type="PANTHER" id="PTHR10625:SF31">
    <property type="entry name" value="HISTONE DEACETYLASE DOMAIN-CONTAINING PROTEIN"/>
    <property type="match status" value="1"/>
</dbReference>